<gene>
    <name evidence="6 8" type="primary">smc</name>
    <name evidence="8" type="ORF">ETQ85_18460</name>
</gene>
<feature type="domain" description="SMC hinge" evidence="7">
    <location>
        <begin position="579"/>
        <end position="687"/>
    </location>
</feature>
<evidence type="ECO:0000313" key="8">
    <source>
        <dbReference type="EMBL" id="TYC54495.1"/>
    </source>
</evidence>
<accession>A0A6C2CN38</accession>
<dbReference type="InterPro" id="IPR036277">
    <property type="entry name" value="SMC_hinge_sf"/>
</dbReference>
<dbReference type="Gene3D" id="1.20.1060.20">
    <property type="match status" value="1"/>
</dbReference>
<evidence type="ECO:0000256" key="4">
    <source>
        <dbReference type="ARBA" id="ARBA00023054"/>
    </source>
</evidence>
<dbReference type="Proteomes" id="UP000389128">
    <property type="component" value="Unassembled WGS sequence"/>
</dbReference>
<dbReference type="Pfam" id="PF06470">
    <property type="entry name" value="SMC_hinge"/>
    <property type="match status" value="1"/>
</dbReference>
<feature type="binding site" evidence="6">
    <location>
        <begin position="93"/>
        <end position="100"/>
    </location>
    <ligand>
        <name>ATP</name>
        <dbReference type="ChEBI" id="CHEBI:30616"/>
    </ligand>
</feature>
<dbReference type="GO" id="GO:0007062">
    <property type="term" value="P:sister chromatid cohesion"/>
    <property type="evidence" value="ECO:0007669"/>
    <property type="project" value="InterPro"/>
</dbReference>
<dbReference type="GO" id="GO:0005694">
    <property type="term" value="C:chromosome"/>
    <property type="evidence" value="ECO:0007669"/>
    <property type="project" value="InterPro"/>
</dbReference>
<dbReference type="GO" id="GO:0005524">
    <property type="term" value="F:ATP binding"/>
    <property type="evidence" value="ECO:0007669"/>
    <property type="project" value="UniProtKB-UniRule"/>
</dbReference>
<dbReference type="GO" id="GO:0016887">
    <property type="term" value="F:ATP hydrolysis activity"/>
    <property type="evidence" value="ECO:0007669"/>
    <property type="project" value="InterPro"/>
</dbReference>
<keyword evidence="9" id="KW-1185">Reference proteome</keyword>
<evidence type="ECO:0000313" key="9">
    <source>
        <dbReference type="Proteomes" id="UP000389128"/>
    </source>
</evidence>
<evidence type="ECO:0000259" key="7">
    <source>
        <dbReference type="SMART" id="SM00968"/>
    </source>
</evidence>
<dbReference type="Gene3D" id="3.30.70.1620">
    <property type="match status" value="1"/>
</dbReference>
<dbReference type="InterPro" id="IPR024704">
    <property type="entry name" value="SMC"/>
</dbReference>
<feature type="coiled-coil region" evidence="6">
    <location>
        <begin position="298"/>
        <end position="553"/>
    </location>
</feature>
<comment type="caution">
    <text evidence="8">The sequence shown here is derived from an EMBL/GenBank/DDBJ whole genome shotgun (WGS) entry which is preliminary data.</text>
</comment>
<evidence type="ECO:0000256" key="3">
    <source>
        <dbReference type="ARBA" id="ARBA00022840"/>
    </source>
</evidence>
<evidence type="ECO:0000256" key="2">
    <source>
        <dbReference type="ARBA" id="ARBA00022741"/>
    </source>
</evidence>
<evidence type="ECO:0000256" key="5">
    <source>
        <dbReference type="ARBA" id="ARBA00023125"/>
    </source>
</evidence>
<dbReference type="AlphaFoldDB" id="A0A6C2CN38"/>
<dbReference type="OrthoDB" id="9808768at2"/>
<dbReference type="Pfam" id="PF02463">
    <property type="entry name" value="SMC_N"/>
    <property type="match status" value="1"/>
</dbReference>
<feature type="coiled-coil region" evidence="6">
    <location>
        <begin position="749"/>
        <end position="783"/>
    </location>
</feature>
<comment type="subcellular location">
    <subcellularLocation>
        <location evidence="6">Cytoplasm</location>
    </subcellularLocation>
</comment>
<feature type="coiled-coil region" evidence="6">
    <location>
        <begin position="231"/>
        <end position="272"/>
    </location>
</feature>
<dbReference type="PANTHER" id="PTHR43977">
    <property type="entry name" value="STRUCTURAL MAINTENANCE OF CHROMOSOMES PROTEIN 3"/>
    <property type="match status" value="1"/>
</dbReference>
<organism evidence="8 9">
    <name type="scientific">Zoogloea oleivorans</name>
    <dbReference type="NCBI Taxonomy" id="1552750"/>
    <lineage>
        <taxon>Bacteria</taxon>
        <taxon>Pseudomonadati</taxon>
        <taxon>Pseudomonadota</taxon>
        <taxon>Betaproteobacteria</taxon>
        <taxon>Rhodocyclales</taxon>
        <taxon>Zoogloeaceae</taxon>
        <taxon>Zoogloea</taxon>
    </lineage>
</organism>
<dbReference type="GO" id="GO:0007059">
    <property type="term" value="P:chromosome segregation"/>
    <property type="evidence" value="ECO:0007669"/>
    <property type="project" value="UniProtKB-UniRule"/>
</dbReference>
<dbReference type="GO" id="GO:0005737">
    <property type="term" value="C:cytoplasm"/>
    <property type="evidence" value="ECO:0007669"/>
    <property type="project" value="UniProtKB-SubCell"/>
</dbReference>
<comment type="subunit">
    <text evidence="6">Homodimer.</text>
</comment>
<dbReference type="NCBIfam" id="TIGR02168">
    <property type="entry name" value="SMC_prok_B"/>
    <property type="match status" value="1"/>
</dbReference>
<dbReference type="GO" id="GO:0030261">
    <property type="term" value="P:chromosome condensation"/>
    <property type="evidence" value="ECO:0007669"/>
    <property type="project" value="InterPro"/>
</dbReference>
<keyword evidence="4 6" id="KW-0175">Coiled coil</keyword>
<comment type="domain">
    <text evidence="6">Contains large globular domains required for ATP hydrolysis at each terminus and a third globular domain forming a flexible hinge near the middle of the molecule. These domains are separated by coiled-coil structures.</text>
</comment>
<dbReference type="SMART" id="SM00968">
    <property type="entry name" value="SMC_hinge"/>
    <property type="match status" value="1"/>
</dbReference>
<reference evidence="8 9" key="1">
    <citation type="submission" date="2019-01" db="EMBL/GenBank/DDBJ databases">
        <title>Zoogloea oleivorans genome sequencing and assembly.</title>
        <authorList>
            <person name="Tancsics A."/>
            <person name="Farkas M."/>
            <person name="Kriszt B."/>
            <person name="Maroti G."/>
            <person name="Horvath B."/>
        </authorList>
    </citation>
    <scope>NUCLEOTIDE SEQUENCE [LARGE SCALE GENOMIC DNA]</scope>
    <source>
        <strain evidence="8 9">Buc</strain>
    </source>
</reference>
<name>A0A6C2CN38_9RHOO</name>
<comment type="function">
    <text evidence="6">Required for chromosome condensation and partitioning.</text>
</comment>
<dbReference type="SUPFAM" id="SSF52540">
    <property type="entry name" value="P-loop containing nucleoside triphosphate hydrolases"/>
    <property type="match status" value="1"/>
</dbReference>
<dbReference type="GO" id="GO:0006260">
    <property type="term" value="P:DNA replication"/>
    <property type="evidence" value="ECO:0007669"/>
    <property type="project" value="UniProtKB-UniRule"/>
</dbReference>
<proteinExistence type="inferred from homology"/>
<keyword evidence="1 6" id="KW-0963">Cytoplasm</keyword>
<dbReference type="InterPro" id="IPR027417">
    <property type="entry name" value="P-loop_NTPase"/>
</dbReference>
<dbReference type="PIRSF" id="PIRSF005719">
    <property type="entry name" value="SMC"/>
    <property type="match status" value="1"/>
</dbReference>
<sequence>MSCKSARCGREFGALGGALKKASDSPVASVLAGGIIAAAAHAALQHRCCFFPSTRCLFRISVRLAKLKLAGFKTFVDPTTVLTPGNLVGVVGPNGCGKSNIIDAVRWVLGESRASALRGDSMQDVIFNGSTTRKPVSRASVELVFDNAEGKAAGQWKPYAEIAVKRVLDRTGESSYFINGIHVRRKDVIDLFLGTGLGPRAYAIIEQGMISRIIEARPEEVRGFLEEAAGVTKYRERRRETEGRLRDARDNLTRLEDIRNELGQQIGKLEVQAAVAEKYRQLNTSLSERQNLLWLIKRNEARAEKARLAEELADATRRIEADSTRLQELEGQLETVREAQFAANEGVQLAQSALFAVSSELTRLEGELARLRDSRRILESRLAQLERDDAQWRSQLENLGADRERWQSLLENAALRAEQAEMRHAEVGDRLPEAEEAQQIADATAAAVRRELNQAEQQIRVEDAHRVSSERSLENLAQRRARLQQEQASVQAPDLRVAAEREAALSEAEDTLALRQAEMSDAQARLPGAQQALKEALESERHAQRRATELRARREALVQLQNKVQVQGQLGDWLKRHRLDGLKPLWQRLRVEAGWELALEAVLRERLAALPAEDGRVALAALGDKVPGAFAFLLAGVPAEEASFPVPKGARPLLSVVNADPEWAEVMASWLARFFVVDDLAPWLERRSELPEGVSLVSREGQRLSRHALSHYAPDSRTHGVIERQREIDQLATEVDAAHDEATMAREGVSEAEALATRLQDTLGNLRRDAQALQARVHAEQVEVLKLNQARVRYEERCGQIDRDLGEIAHGEQAEQDRLMRSETELERSRELADLQRGRLDAAEAVRRERESALRETRALEQALARELQESRHSERECSSKLEDIARNRALATEQLERIAEELTERRESLLEIDEVSVAAALQESVALRSTREAALAGARNTLEAVNGQLRGLEEERQRTEHAAAPQRERVADLRLRVQAAEMAEGQHMARLEEAEADEIALAPLLTADLKEGSLQREVGRLGREIADLGPVNLAALDELRSAAERKNYLDMQTDDLLGAIETLEDAIRRIDRETREQLQETYNTVNRHFGSLFPMLFGGGEARLVLTGDEILDAGISIVAQPPGKKNSSIQLLSGGEKALTAIALVFSMFQLNPAPFCMLDEVDAPLDDSNTERYCQMVKRMSSQTQFIFISHSKITMEIAQQLVGVTMQEQGASRVVEVDIEEALRLAESVAA</sequence>
<dbReference type="EMBL" id="SDKK01000019">
    <property type="protein sequence ID" value="TYC54495.1"/>
    <property type="molecule type" value="Genomic_DNA"/>
</dbReference>
<feature type="coiled-coil region" evidence="6">
    <location>
        <begin position="843"/>
        <end position="963"/>
    </location>
</feature>
<dbReference type="CDD" id="cd03278">
    <property type="entry name" value="ABC_SMC_barmotin"/>
    <property type="match status" value="1"/>
</dbReference>
<keyword evidence="5 6" id="KW-0238">DNA-binding</keyword>
<evidence type="ECO:0000256" key="6">
    <source>
        <dbReference type="HAMAP-Rule" id="MF_01894"/>
    </source>
</evidence>
<dbReference type="Gene3D" id="3.40.50.300">
    <property type="entry name" value="P-loop containing nucleotide triphosphate hydrolases"/>
    <property type="match status" value="2"/>
</dbReference>
<dbReference type="InterPro" id="IPR003395">
    <property type="entry name" value="RecF/RecN/SMC_N"/>
</dbReference>
<dbReference type="InterPro" id="IPR011890">
    <property type="entry name" value="SMC_prok"/>
</dbReference>
<keyword evidence="2 6" id="KW-0547">Nucleotide-binding</keyword>
<dbReference type="SUPFAM" id="SSF75553">
    <property type="entry name" value="Smc hinge domain"/>
    <property type="match status" value="1"/>
</dbReference>
<protein>
    <recommendedName>
        <fullName evidence="6">Chromosome partition protein Smc</fullName>
    </recommendedName>
</protein>
<dbReference type="GO" id="GO:0003677">
    <property type="term" value="F:DNA binding"/>
    <property type="evidence" value="ECO:0007669"/>
    <property type="project" value="UniProtKB-UniRule"/>
</dbReference>
<evidence type="ECO:0000256" key="1">
    <source>
        <dbReference type="ARBA" id="ARBA00022490"/>
    </source>
</evidence>
<keyword evidence="3 6" id="KW-0067">ATP-binding</keyword>
<dbReference type="HAMAP" id="MF_01894">
    <property type="entry name" value="Smc_prok"/>
    <property type="match status" value="1"/>
</dbReference>
<dbReference type="InterPro" id="IPR010935">
    <property type="entry name" value="SMC_hinge"/>
</dbReference>
<comment type="similarity">
    <text evidence="6">Belongs to the SMC family.</text>
</comment>